<proteinExistence type="predicted"/>
<name>A0A4Y2EUW3_ARAVE</name>
<organism evidence="2 3">
    <name type="scientific">Araneus ventricosus</name>
    <name type="common">Orbweaver spider</name>
    <name type="synonym">Epeira ventricosa</name>
    <dbReference type="NCBI Taxonomy" id="182803"/>
    <lineage>
        <taxon>Eukaryota</taxon>
        <taxon>Metazoa</taxon>
        <taxon>Ecdysozoa</taxon>
        <taxon>Arthropoda</taxon>
        <taxon>Chelicerata</taxon>
        <taxon>Arachnida</taxon>
        <taxon>Araneae</taxon>
        <taxon>Araneomorphae</taxon>
        <taxon>Entelegynae</taxon>
        <taxon>Araneoidea</taxon>
        <taxon>Araneidae</taxon>
        <taxon>Araneus</taxon>
    </lineage>
</organism>
<dbReference type="EMBL" id="BGPR01000714">
    <property type="protein sequence ID" value="GBM32661.1"/>
    <property type="molecule type" value="Genomic_DNA"/>
</dbReference>
<dbReference type="Pfam" id="PF02229">
    <property type="entry name" value="PC4"/>
    <property type="match status" value="1"/>
</dbReference>
<protein>
    <recommendedName>
        <fullName evidence="1">Transcriptional coactivator p15 (PC4) C-terminal domain-containing protein</fullName>
    </recommendedName>
</protein>
<dbReference type="AlphaFoldDB" id="A0A4Y2EUW3"/>
<sequence>MFFLTAPAKKPSTLINTDGFTADSIPPHYYHLGEDNHAVVSDFRDAINVHIRKFRMDENGRIFPAKNGVSFSPFMFETLSNDMPKLPLPSDSEQVIINIYNTLFLASAWNENIPHVSLQRFLTKRYF</sequence>
<evidence type="ECO:0000259" key="1">
    <source>
        <dbReference type="Pfam" id="PF02229"/>
    </source>
</evidence>
<dbReference type="Gene3D" id="2.30.31.10">
    <property type="entry name" value="Transcriptional Coactivator Pc4, Chain A"/>
    <property type="match status" value="1"/>
</dbReference>
<comment type="caution">
    <text evidence="2">The sequence shown here is derived from an EMBL/GenBank/DDBJ whole genome shotgun (WGS) entry which is preliminary data.</text>
</comment>
<gene>
    <name evidence="2" type="ORF">AVEN_89654_1</name>
</gene>
<dbReference type="InterPro" id="IPR003173">
    <property type="entry name" value="PC4_C"/>
</dbReference>
<dbReference type="GO" id="GO:0003677">
    <property type="term" value="F:DNA binding"/>
    <property type="evidence" value="ECO:0007669"/>
    <property type="project" value="InterPro"/>
</dbReference>
<evidence type="ECO:0000313" key="3">
    <source>
        <dbReference type="Proteomes" id="UP000499080"/>
    </source>
</evidence>
<dbReference type="Proteomes" id="UP000499080">
    <property type="component" value="Unassembled WGS sequence"/>
</dbReference>
<feature type="domain" description="Transcriptional coactivator p15 (PC4) C-terminal" evidence="1">
    <location>
        <begin position="32"/>
        <end position="79"/>
    </location>
</feature>
<dbReference type="GO" id="GO:0006355">
    <property type="term" value="P:regulation of DNA-templated transcription"/>
    <property type="evidence" value="ECO:0007669"/>
    <property type="project" value="InterPro"/>
</dbReference>
<dbReference type="InterPro" id="IPR009044">
    <property type="entry name" value="ssDNA-bd_transcriptional_reg"/>
</dbReference>
<accession>A0A4Y2EUW3</accession>
<keyword evidence="3" id="KW-1185">Reference proteome</keyword>
<dbReference type="OrthoDB" id="2505440at2759"/>
<dbReference type="SUPFAM" id="SSF54447">
    <property type="entry name" value="ssDNA-binding transcriptional regulator domain"/>
    <property type="match status" value="1"/>
</dbReference>
<reference evidence="2 3" key="1">
    <citation type="journal article" date="2019" name="Sci. Rep.">
        <title>Orb-weaving spider Araneus ventricosus genome elucidates the spidroin gene catalogue.</title>
        <authorList>
            <person name="Kono N."/>
            <person name="Nakamura H."/>
            <person name="Ohtoshi R."/>
            <person name="Moran D.A.P."/>
            <person name="Shinohara A."/>
            <person name="Yoshida Y."/>
            <person name="Fujiwara M."/>
            <person name="Mori M."/>
            <person name="Tomita M."/>
            <person name="Arakawa K."/>
        </authorList>
    </citation>
    <scope>NUCLEOTIDE SEQUENCE [LARGE SCALE GENOMIC DNA]</scope>
</reference>
<evidence type="ECO:0000313" key="2">
    <source>
        <dbReference type="EMBL" id="GBM32661.1"/>
    </source>
</evidence>